<dbReference type="OrthoDB" id="6754815at2759"/>
<feature type="compositionally biased region" description="Basic and acidic residues" evidence="1">
    <location>
        <begin position="134"/>
        <end position="147"/>
    </location>
</feature>
<dbReference type="EMBL" id="OU896715">
    <property type="protein sequence ID" value="CAH1183381.1"/>
    <property type="molecule type" value="Genomic_DNA"/>
</dbReference>
<evidence type="ECO:0008006" key="4">
    <source>
        <dbReference type="Google" id="ProtNLM"/>
    </source>
</evidence>
<feature type="compositionally biased region" description="Basic residues" evidence="1">
    <location>
        <begin position="148"/>
        <end position="165"/>
    </location>
</feature>
<keyword evidence="3" id="KW-1185">Reference proteome</keyword>
<dbReference type="AlphaFoldDB" id="A0A9P0GVN5"/>
<name>A0A9P0GVN5_PHACE</name>
<dbReference type="GO" id="GO:0006334">
    <property type="term" value="P:nucleosome assembly"/>
    <property type="evidence" value="ECO:0007669"/>
    <property type="project" value="InterPro"/>
</dbReference>
<feature type="compositionally biased region" description="Basic and acidic residues" evidence="1">
    <location>
        <begin position="166"/>
        <end position="207"/>
    </location>
</feature>
<sequence length="256" mass="29583">MKTPHPRFFDEVLDAIATLKDARGTPAKRVIEKVERNLSKKASFKNPAAQIQKALKFGVDKGLITESGGHFKLGLNNKEYKLYKDFKRMSGSGLSREHKRRGGKRKRRRSRRRGRRRSRKGSLDEAGDSDLEVSDSRSDSYIPEDRSRGRRRRRRRARRGRRRHADKTTSNESIKSDKSNEPSPKSSKDSMDKPEKEPKNIDRKNEGDPDGGANQFPEPTQDHGYYESRGCFRNRDNSGKCYDYDCPENCNCRRMT</sequence>
<accession>A0A9P0GVN5</accession>
<dbReference type="SUPFAM" id="SSF46785">
    <property type="entry name" value="Winged helix' DNA-binding domain"/>
    <property type="match status" value="1"/>
</dbReference>
<dbReference type="Proteomes" id="UP001153737">
    <property type="component" value="Chromosome 9"/>
</dbReference>
<feature type="region of interest" description="Disordered" evidence="1">
    <location>
        <begin position="90"/>
        <end position="239"/>
    </location>
</feature>
<protein>
    <recommendedName>
        <fullName evidence="4">H15 domain-containing protein</fullName>
    </recommendedName>
</protein>
<proteinExistence type="predicted"/>
<dbReference type="InterPro" id="IPR036390">
    <property type="entry name" value="WH_DNA-bd_sf"/>
</dbReference>
<reference evidence="2" key="1">
    <citation type="submission" date="2022-01" db="EMBL/GenBank/DDBJ databases">
        <authorList>
            <person name="King R."/>
        </authorList>
    </citation>
    <scope>NUCLEOTIDE SEQUENCE</scope>
</reference>
<dbReference type="InterPro" id="IPR036388">
    <property type="entry name" value="WH-like_DNA-bd_sf"/>
</dbReference>
<dbReference type="GO" id="GO:0000786">
    <property type="term" value="C:nucleosome"/>
    <property type="evidence" value="ECO:0007669"/>
    <property type="project" value="InterPro"/>
</dbReference>
<organism evidence="2 3">
    <name type="scientific">Phaedon cochleariae</name>
    <name type="common">Mustard beetle</name>
    <dbReference type="NCBI Taxonomy" id="80249"/>
    <lineage>
        <taxon>Eukaryota</taxon>
        <taxon>Metazoa</taxon>
        <taxon>Ecdysozoa</taxon>
        <taxon>Arthropoda</taxon>
        <taxon>Hexapoda</taxon>
        <taxon>Insecta</taxon>
        <taxon>Pterygota</taxon>
        <taxon>Neoptera</taxon>
        <taxon>Endopterygota</taxon>
        <taxon>Coleoptera</taxon>
        <taxon>Polyphaga</taxon>
        <taxon>Cucujiformia</taxon>
        <taxon>Chrysomeloidea</taxon>
        <taxon>Chrysomelidae</taxon>
        <taxon>Chrysomelinae</taxon>
        <taxon>Chrysomelini</taxon>
        <taxon>Phaedon</taxon>
    </lineage>
</organism>
<reference evidence="2" key="2">
    <citation type="submission" date="2022-10" db="EMBL/GenBank/DDBJ databases">
        <authorList>
            <consortium name="ENA_rothamsted_submissions"/>
            <consortium name="culmorum"/>
            <person name="King R."/>
        </authorList>
    </citation>
    <scope>NUCLEOTIDE SEQUENCE</scope>
</reference>
<evidence type="ECO:0000256" key="1">
    <source>
        <dbReference type="SAM" id="MobiDB-lite"/>
    </source>
</evidence>
<feature type="compositionally biased region" description="Basic residues" evidence="1">
    <location>
        <begin position="97"/>
        <end position="120"/>
    </location>
</feature>
<gene>
    <name evidence="2" type="ORF">PHAECO_LOCUS13056</name>
</gene>
<dbReference type="Gene3D" id="1.10.10.10">
    <property type="entry name" value="Winged helix-like DNA-binding domain superfamily/Winged helix DNA-binding domain"/>
    <property type="match status" value="1"/>
</dbReference>
<evidence type="ECO:0000313" key="2">
    <source>
        <dbReference type="EMBL" id="CAH1183381.1"/>
    </source>
</evidence>
<dbReference type="GO" id="GO:0003677">
    <property type="term" value="F:DNA binding"/>
    <property type="evidence" value="ECO:0007669"/>
    <property type="project" value="InterPro"/>
</dbReference>
<evidence type="ECO:0000313" key="3">
    <source>
        <dbReference type="Proteomes" id="UP001153737"/>
    </source>
</evidence>